<dbReference type="EMBL" id="CAIIXF020000008">
    <property type="protein sequence ID" value="CAH1791301.1"/>
    <property type="molecule type" value="Genomic_DNA"/>
</dbReference>
<feature type="compositionally biased region" description="Low complexity" evidence="1">
    <location>
        <begin position="146"/>
        <end position="156"/>
    </location>
</feature>
<feature type="compositionally biased region" description="Acidic residues" evidence="1">
    <location>
        <begin position="359"/>
        <end position="388"/>
    </location>
</feature>
<sequence length="905" mass="98383">YNFDSSVEPVRRPAGRIGSGRFDRSLRDERARSDPNPFKDFKGFGGKFGDFMPGDDSHRGQGRSDGSRGRGDSLRPTHGDSPRNRGEPSRNYDGHRNRGDAYHDHRGDERSPRSFGDGPRGRGEGSRGRGDSSRGRGDGSRGRGLIRGARGASARGMRGGRLRPRGGTAGTGRTRAHSGGSTGSDEARHIQDDENTLVIRIDNEAGSARRKTNERGKPRSPRSPTSKQGKPRGKEGKDKKLRESRPLRSSTPTKEKHSEVTEGDSKPTNPDNVEEENAIKIDSDIQISINRASGEREIRSTSKDKEDVEEPRAGSSDSQSRGSSSEKDLREGSNEIRASNSGKESRGGSSEKENSDYGDQYEEYEEEHQDEWEDCDDDFYEEEVESLEEEPRQVLQLDVHTEDDSSMLPPTTPVMKTPTGVVHILDWAQAVEDNSFDASGSSVEASPREQRTPGDSPRNINKTEEIPLEIKNETPIESPKEQTSQNAGANESKVKIEENGKQNEVSEQNEQNKGKVEDLIAKNDISSIVSDKSPKIDSSETTSDNIDSSVVLTNTDISESANIDTPPIVQNTNLASCDLDKKIDICETSDGASQPIDDKIEISEKVVLNDATLERLSKPKENALDTLVKPVELIPETALTNDISPAAEIETNDDSSKPKDQSSEVESESQSCNVPNSNTLKQVPEPSSEVNSESPTTASESEIDNNKSETSNVKVESVDTKDELNESEVNSAEMKIEPVPSVIQVIPPVDEGKVSDSCDKAIDKTDTATIPDCAPSSDVNIHLNDDIDKLKDIDSCNVTLDKFDNISDSAAPDCTSANDVNATPNTDISIDMCDDQSVPNIDVVNISPVVSTETNISIDTCDDQSVPNIDTPVVTADSSEKAKPTIAVVNEDPTDNTETTENTSS</sequence>
<name>A0A8J1U296_OWEFU</name>
<keyword evidence="3" id="KW-1185">Reference proteome</keyword>
<evidence type="ECO:0000313" key="3">
    <source>
        <dbReference type="Proteomes" id="UP000749559"/>
    </source>
</evidence>
<dbReference type="AlphaFoldDB" id="A0A8J1U296"/>
<feature type="compositionally biased region" description="Low complexity" evidence="1">
    <location>
        <begin position="896"/>
        <end position="905"/>
    </location>
</feature>
<dbReference type="Proteomes" id="UP000749559">
    <property type="component" value="Unassembled WGS sequence"/>
</dbReference>
<dbReference type="OrthoDB" id="10058133at2759"/>
<evidence type="ECO:0000313" key="2">
    <source>
        <dbReference type="EMBL" id="CAH1791301.1"/>
    </source>
</evidence>
<gene>
    <name evidence="2" type="ORF">OFUS_LOCUS16393</name>
</gene>
<feature type="compositionally biased region" description="Basic and acidic residues" evidence="1">
    <location>
        <begin position="510"/>
        <end position="521"/>
    </location>
</feature>
<feature type="region of interest" description="Disordered" evidence="1">
    <location>
        <begin position="435"/>
        <end position="547"/>
    </location>
</feature>
<proteinExistence type="predicted"/>
<feature type="compositionally biased region" description="Basic and acidic residues" evidence="1">
    <location>
        <begin position="232"/>
        <end position="246"/>
    </location>
</feature>
<feature type="region of interest" description="Disordered" evidence="1">
    <location>
        <begin position="1"/>
        <end position="393"/>
    </location>
</feature>
<feature type="compositionally biased region" description="Basic and acidic residues" evidence="1">
    <location>
        <begin position="253"/>
        <end position="265"/>
    </location>
</feature>
<feature type="region of interest" description="Disordered" evidence="1">
    <location>
        <begin position="618"/>
        <end position="736"/>
    </location>
</feature>
<comment type="caution">
    <text evidence="2">The sequence shown here is derived from an EMBL/GenBank/DDBJ whole genome shotgun (WGS) entry which is preliminary data.</text>
</comment>
<protein>
    <submittedName>
        <fullName evidence="2">Uncharacterized protein</fullName>
    </submittedName>
</protein>
<feature type="compositionally biased region" description="Basic and acidic residues" evidence="1">
    <location>
        <begin position="461"/>
        <end position="480"/>
    </location>
</feature>
<feature type="non-terminal residue" evidence="2">
    <location>
        <position position="1"/>
    </location>
</feature>
<feature type="compositionally biased region" description="Basic and acidic residues" evidence="1">
    <location>
        <begin position="343"/>
        <end position="355"/>
    </location>
</feature>
<feature type="compositionally biased region" description="Basic and acidic residues" evidence="1">
    <location>
        <begin position="293"/>
        <end position="312"/>
    </location>
</feature>
<feature type="compositionally biased region" description="Low complexity" evidence="1">
    <location>
        <begin position="683"/>
        <end position="695"/>
    </location>
</feature>
<feature type="compositionally biased region" description="Basic and acidic residues" evidence="1">
    <location>
        <begin position="119"/>
        <end position="141"/>
    </location>
</feature>
<feature type="compositionally biased region" description="Basic and acidic residues" evidence="1">
    <location>
        <begin position="65"/>
        <end position="112"/>
    </location>
</feature>
<evidence type="ECO:0000256" key="1">
    <source>
        <dbReference type="SAM" id="MobiDB-lite"/>
    </source>
</evidence>
<feature type="compositionally biased region" description="Basic and acidic residues" evidence="1">
    <location>
        <begin position="21"/>
        <end position="42"/>
    </location>
</feature>
<feature type="compositionally biased region" description="Basic and acidic residues" evidence="1">
    <location>
        <begin position="492"/>
        <end position="501"/>
    </location>
</feature>
<feature type="compositionally biased region" description="Polar residues" evidence="1">
    <location>
        <begin position="672"/>
        <end position="681"/>
    </location>
</feature>
<organism evidence="2 3">
    <name type="scientific">Owenia fusiformis</name>
    <name type="common">Polychaete worm</name>
    <dbReference type="NCBI Taxonomy" id="6347"/>
    <lineage>
        <taxon>Eukaryota</taxon>
        <taxon>Metazoa</taxon>
        <taxon>Spiralia</taxon>
        <taxon>Lophotrochozoa</taxon>
        <taxon>Annelida</taxon>
        <taxon>Polychaeta</taxon>
        <taxon>Sedentaria</taxon>
        <taxon>Canalipalpata</taxon>
        <taxon>Sabellida</taxon>
        <taxon>Oweniida</taxon>
        <taxon>Oweniidae</taxon>
        <taxon>Owenia</taxon>
    </lineage>
</organism>
<reference evidence="2" key="1">
    <citation type="submission" date="2022-03" db="EMBL/GenBank/DDBJ databases">
        <authorList>
            <person name="Martin C."/>
        </authorList>
    </citation>
    <scope>NUCLEOTIDE SEQUENCE</scope>
</reference>
<feature type="region of interest" description="Disordered" evidence="1">
    <location>
        <begin position="866"/>
        <end position="905"/>
    </location>
</feature>
<accession>A0A8J1U296</accession>
<feature type="compositionally biased region" description="Basic and acidic residues" evidence="1">
    <location>
        <begin position="324"/>
        <end position="334"/>
    </location>
</feature>